<evidence type="ECO:0000313" key="3">
    <source>
        <dbReference type="Proteomes" id="UP000241639"/>
    </source>
</evidence>
<dbReference type="Pfam" id="PF19773">
    <property type="entry name" value="DUF6259"/>
    <property type="match status" value="1"/>
</dbReference>
<name>A0A2T4ZD36_9BACL</name>
<accession>A0A2T4ZD36</accession>
<sequence length="785" mass="90550">MIQLENNRLTLRINKSNGEICGLYDKLKKKEYILSQPQSISFRLERGSGITTQYRHFSYMLDESTEEKKAVLTWEVEAGLTVTGTIIASSATEEFRFYANVTNETKEPVIGVEYPIIPDIQAITADGADDFVAHSFATGICIRNPLKHFESEGVGFRQMPYPEGFSGATMQFFSYYGLNQGGLYFAALDGDGYAKGLNFYKNESGLLEASFFHAAEDIGPQKGIKVEYPIVVQALEGEGWVEAADRYKEWAVQQFWCRKGVLAKRDKDDYAPWLYEEMGAATFGINAMHDRSRWIDRYHDYIQTPLFHILGPDWVNQRQNFYNGVPGGMDDWFPTRFHPHNIQTLQSYGDKYAPFEFDYLYNIYGADGERGRKALQKFPEGESLRSIDKYQFPLICPVAPYTQDFHVRRDERLQEEADVDSIYYDISANNILKVCLDDSHGHPVGAGKQVTMAYRQNYGNTKAAMIKKAGRYIPMGTEMMNEVFLDVLDYYQARAGGRPAAPLEGWNFRELLIQGEAELIPMFTYVYHEYGALRLDGWGKLVEEIGSLFYFTVARTYLWGGLYELNHEYSPMEVVDGKENERSEHYYLFEARGYRLSPERARYLGKFARLRTGSGNQYLAYGKMLRPLSVPCERIKVDWFHYNHSKGLEDYNQSGKYEVDAIVHSGWQFQNECLAFFFANVTDEQAEVSIDLDMKKYVLPPGRYQVRKMVDDRDMEPLFVIEHDNVRKVEFNIPGKSVVMLEVIKAEERKGEDDESIQRLRYGLRQPRATFQCENTVDQCGKFHR</sequence>
<protein>
    <recommendedName>
        <fullName evidence="1">DUF6259 domain-containing protein</fullName>
    </recommendedName>
</protein>
<keyword evidence="3" id="KW-1185">Reference proteome</keyword>
<feature type="domain" description="DUF6259" evidence="1">
    <location>
        <begin position="225"/>
        <end position="531"/>
    </location>
</feature>
<dbReference type="RefSeq" id="WP_107727066.1">
    <property type="nucleotide sequence ID" value="NZ_PZZP01000001.1"/>
</dbReference>
<dbReference type="EMBL" id="PZZP01000001">
    <property type="protein sequence ID" value="PTM59797.1"/>
    <property type="molecule type" value="Genomic_DNA"/>
</dbReference>
<dbReference type="OrthoDB" id="2484179at2"/>
<dbReference type="AlphaFoldDB" id="A0A2T4ZD36"/>
<dbReference type="Proteomes" id="UP000241639">
    <property type="component" value="Unassembled WGS sequence"/>
</dbReference>
<proteinExistence type="predicted"/>
<dbReference type="InterPro" id="IPR046226">
    <property type="entry name" value="DUF6259"/>
</dbReference>
<gene>
    <name evidence="2" type="ORF">C8J48_2429</name>
</gene>
<comment type="caution">
    <text evidence="2">The sequence shown here is derived from an EMBL/GenBank/DDBJ whole genome shotgun (WGS) entry which is preliminary data.</text>
</comment>
<organism evidence="2 3">
    <name type="scientific">Desmospora activa DSM 45169</name>
    <dbReference type="NCBI Taxonomy" id="1121389"/>
    <lineage>
        <taxon>Bacteria</taxon>
        <taxon>Bacillati</taxon>
        <taxon>Bacillota</taxon>
        <taxon>Bacilli</taxon>
        <taxon>Bacillales</taxon>
        <taxon>Thermoactinomycetaceae</taxon>
        <taxon>Desmospora</taxon>
    </lineage>
</organism>
<evidence type="ECO:0000259" key="1">
    <source>
        <dbReference type="Pfam" id="PF19773"/>
    </source>
</evidence>
<reference evidence="2 3" key="1">
    <citation type="submission" date="2018-04" db="EMBL/GenBank/DDBJ databases">
        <title>Genomic Encyclopedia of Archaeal and Bacterial Type Strains, Phase II (KMG-II): from individual species to whole genera.</title>
        <authorList>
            <person name="Goeker M."/>
        </authorList>
    </citation>
    <scope>NUCLEOTIDE SEQUENCE [LARGE SCALE GENOMIC DNA]</scope>
    <source>
        <strain evidence="2 3">DSM 45169</strain>
    </source>
</reference>
<evidence type="ECO:0000313" key="2">
    <source>
        <dbReference type="EMBL" id="PTM59797.1"/>
    </source>
</evidence>